<feature type="non-terminal residue" evidence="1">
    <location>
        <position position="1"/>
    </location>
</feature>
<name>A0ACA9KWU1_9GLOM</name>
<comment type="caution">
    <text evidence="1">The sequence shown here is derived from an EMBL/GenBank/DDBJ whole genome shotgun (WGS) entry which is preliminary data.</text>
</comment>
<evidence type="ECO:0000313" key="1">
    <source>
        <dbReference type="EMBL" id="CAG8496126.1"/>
    </source>
</evidence>
<reference evidence="1" key="1">
    <citation type="submission" date="2021-06" db="EMBL/GenBank/DDBJ databases">
        <authorList>
            <person name="Kallberg Y."/>
            <person name="Tangrot J."/>
            <person name="Rosling A."/>
        </authorList>
    </citation>
    <scope>NUCLEOTIDE SEQUENCE</scope>
    <source>
        <strain evidence="1">CL356</strain>
    </source>
</reference>
<accession>A0ACA9KWU1</accession>
<dbReference type="EMBL" id="CAJVPT010003450">
    <property type="protein sequence ID" value="CAG8496126.1"/>
    <property type="molecule type" value="Genomic_DNA"/>
</dbReference>
<gene>
    <name evidence="1" type="ORF">ACOLOM_LOCUS2592</name>
</gene>
<sequence>EDQDTIKNHQTRSGRNIPDYQEFFEEATDGDESSLQESEEETRSEKGLNIEDLSKENSEKKPVLDDTITDILGITIDYSDATKEIFLTCKEQDPNGDLIDLRFNSSFFKKLPKSIARSYLAEMDSITESLAPVNVHEFLVKFFSQNLTAKEWNYQIDDLRAPEKIYIMNMARSHQKVTLMVIVLMESGI</sequence>
<keyword evidence="2" id="KW-1185">Reference proteome</keyword>
<organism evidence="1 2">
    <name type="scientific">Acaulospora colombiana</name>
    <dbReference type="NCBI Taxonomy" id="27376"/>
    <lineage>
        <taxon>Eukaryota</taxon>
        <taxon>Fungi</taxon>
        <taxon>Fungi incertae sedis</taxon>
        <taxon>Mucoromycota</taxon>
        <taxon>Glomeromycotina</taxon>
        <taxon>Glomeromycetes</taxon>
        <taxon>Diversisporales</taxon>
        <taxon>Acaulosporaceae</taxon>
        <taxon>Acaulospora</taxon>
    </lineage>
</organism>
<proteinExistence type="predicted"/>
<evidence type="ECO:0000313" key="2">
    <source>
        <dbReference type="Proteomes" id="UP000789525"/>
    </source>
</evidence>
<dbReference type="Proteomes" id="UP000789525">
    <property type="component" value="Unassembled WGS sequence"/>
</dbReference>
<protein>
    <submittedName>
        <fullName evidence="1">14999_t:CDS:1</fullName>
    </submittedName>
</protein>